<name>A0ABR2S4U1_9ROSI</name>
<evidence type="ECO:0000259" key="8">
    <source>
        <dbReference type="Pfam" id="PF00078"/>
    </source>
</evidence>
<keyword evidence="2" id="KW-0548">Nucleotidyltransferase</keyword>
<feature type="compositionally biased region" description="Basic residues" evidence="7">
    <location>
        <begin position="366"/>
        <end position="376"/>
    </location>
</feature>
<keyword evidence="11" id="KW-1185">Reference proteome</keyword>
<evidence type="ECO:0000256" key="6">
    <source>
        <dbReference type="ARBA" id="ARBA00022918"/>
    </source>
</evidence>
<feature type="domain" description="Reverse transcriptase" evidence="8">
    <location>
        <begin position="3"/>
        <end position="128"/>
    </location>
</feature>
<feature type="region of interest" description="Disordered" evidence="7">
    <location>
        <begin position="346"/>
        <end position="376"/>
    </location>
</feature>
<dbReference type="InterPro" id="IPR000477">
    <property type="entry name" value="RT_dom"/>
</dbReference>
<organism evidence="10 11">
    <name type="scientific">Hibiscus sabdariffa</name>
    <name type="common">roselle</name>
    <dbReference type="NCBI Taxonomy" id="183260"/>
    <lineage>
        <taxon>Eukaryota</taxon>
        <taxon>Viridiplantae</taxon>
        <taxon>Streptophyta</taxon>
        <taxon>Embryophyta</taxon>
        <taxon>Tracheophyta</taxon>
        <taxon>Spermatophyta</taxon>
        <taxon>Magnoliopsida</taxon>
        <taxon>eudicotyledons</taxon>
        <taxon>Gunneridae</taxon>
        <taxon>Pentapetalae</taxon>
        <taxon>rosids</taxon>
        <taxon>malvids</taxon>
        <taxon>Malvales</taxon>
        <taxon>Malvaceae</taxon>
        <taxon>Malvoideae</taxon>
        <taxon>Hibiscus</taxon>
    </lineage>
</organism>
<dbReference type="PANTHER" id="PTHR37984">
    <property type="entry name" value="PROTEIN CBG26694"/>
    <property type="match status" value="1"/>
</dbReference>
<keyword evidence="1" id="KW-0808">Transferase</keyword>
<dbReference type="Pfam" id="PF00078">
    <property type="entry name" value="RVT_1"/>
    <property type="match status" value="1"/>
</dbReference>
<accession>A0ABR2S4U1</accession>
<dbReference type="InterPro" id="IPR043128">
    <property type="entry name" value="Rev_trsase/Diguanyl_cyclase"/>
</dbReference>
<evidence type="ECO:0000313" key="11">
    <source>
        <dbReference type="Proteomes" id="UP001396334"/>
    </source>
</evidence>
<evidence type="ECO:0000256" key="5">
    <source>
        <dbReference type="ARBA" id="ARBA00022801"/>
    </source>
</evidence>
<dbReference type="Gene3D" id="3.30.70.270">
    <property type="match status" value="2"/>
</dbReference>
<evidence type="ECO:0000256" key="3">
    <source>
        <dbReference type="ARBA" id="ARBA00022722"/>
    </source>
</evidence>
<protein>
    <recommendedName>
        <fullName evidence="12">Reverse transcriptase</fullName>
    </recommendedName>
</protein>
<dbReference type="CDD" id="cd01647">
    <property type="entry name" value="RT_LTR"/>
    <property type="match status" value="1"/>
</dbReference>
<evidence type="ECO:0000256" key="2">
    <source>
        <dbReference type="ARBA" id="ARBA00022695"/>
    </source>
</evidence>
<evidence type="ECO:0000256" key="1">
    <source>
        <dbReference type="ARBA" id="ARBA00022679"/>
    </source>
</evidence>
<reference evidence="10 11" key="1">
    <citation type="journal article" date="2024" name="G3 (Bethesda)">
        <title>Genome assembly of Hibiscus sabdariffa L. provides insights into metabolisms of medicinal natural products.</title>
        <authorList>
            <person name="Kim T."/>
        </authorList>
    </citation>
    <scope>NUCLEOTIDE SEQUENCE [LARGE SCALE GENOMIC DNA]</scope>
    <source>
        <strain evidence="10">TK-2024</strain>
        <tissue evidence="10">Old leaves</tissue>
    </source>
</reference>
<keyword evidence="4" id="KW-0255">Endonuclease</keyword>
<dbReference type="Proteomes" id="UP001396334">
    <property type="component" value="Unassembled WGS sequence"/>
</dbReference>
<keyword evidence="3" id="KW-0540">Nuclease</keyword>
<dbReference type="Gene3D" id="3.10.10.10">
    <property type="entry name" value="HIV Type 1 Reverse Transcriptase, subunit A, domain 1"/>
    <property type="match status" value="1"/>
</dbReference>
<dbReference type="InterPro" id="IPR050951">
    <property type="entry name" value="Retrovirus_Pol_polyprotein"/>
</dbReference>
<evidence type="ECO:0008006" key="12">
    <source>
        <dbReference type="Google" id="ProtNLM"/>
    </source>
</evidence>
<keyword evidence="5" id="KW-0378">Hydrolase</keyword>
<dbReference type="EMBL" id="JBBPBN010000017">
    <property type="protein sequence ID" value="KAK9020280.1"/>
    <property type="molecule type" value="Genomic_DNA"/>
</dbReference>
<gene>
    <name evidence="10" type="ORF">V6N11_054770</name>
</gene>
<dbReference type="InterPro" id="IPR041373">
    <property type="entry name" value="RT_RNaseH"/>
</dbReference>
<dbReference type="InterPro" id="IPR043502">
    <property type="entry name" value="DNA/RNA_pol_sf"/>
</dbReference>
<dbReference type="PANTHER" id="PTHR37984:SF5">
    <property type="entry name" value="PROTEIN NYNRIN-LIKE"/>
    <property type="match status" value="1"/>
</dbReference>
<comment type="caution">
    <text evidence="10">The sequence shown here is derived from an EMBL/GenBank/DDBJ whole genome shotgun (WGS) entry which is preliminary data.</text>
</comment>
<evidence type="ECO:0000259" key="9">
    <source>
        <dbReference type="Pfam" id="PF17917"/>
    </source>
</evidence>
<dbReference type="CDD" id="cd09274">
    <property type="entry name" value="RNase_HI_RT_Ty3"/>
    <property type="match status" value="1"/>
</dbReference>
<sequence length="376" mass="43201">MLDRLAGKAYYCFLDGYSGYNQIAIAPEDQEKTTFTCPCGTYAFRRMPFELCNAPTTFQRCMLAIFSDMVEDYLEVFMDDFSVFGENFDSCLGNLAKVLKRCEESDLVLNWEKCHFMVTEGTVLGHKISSKGIEVDKAKVEVMEKLPPPATVKGIRSFLGHASFYRRFIKDFSRISKPLCTPIVIPPDWTSPFELMCDAGDYAVGAALGQQRGKLFHVIYYASRTLNDAQINYTTTEKELLVVVFAFDKFRSYLIGTKVIVHTDHSAIKYLVTKKDAKPRLIRWILLLQEFDLEIRDRKGTENQIVDHLSRLDNRQDCESNIEIKENFPDEKILYATSMPWISARNDHPRQIDETADRSCTEATLKKRPRTHPGRK</sequence>
<proteinExistence type="predicted"/>
<feature type="domain" description="Reverse transcriptase RNase H-like" evidence="9">
    <location>
        <begin position="188"/>
        <end position="291"/>
    </location>
</feature>
<evidence type="ECO:0000313" key="10">
    <source>
        <dbReference type="EMBL" id="KAK9020280.1"/>
    </source>
</evidence>
<feature type="compositionally biased region" description="Basic and acidic residues" evidence="7">
    <location>
        <begin position="346"/>
        <end position="360"/>
    </location>
</feature>
<evidence type="ECO:0000256" key="7">
    <source>
        <dbReference type="SAM" id="MobiDB-lite"/>
    </source>
</evidence>
<evidence type="ECO:0000256" key="4">
    <source>
        <dbReference type="ARBA" id="ARBA00022759"/>
    </source>
</evidence>
<dbReference type="SUPFAM" id="SSF56672">
    <property type="entry name" value="DNA/RNA polymerases"/>
    <property type="match status" value="1"/>
</dbReference>
<dbReference type="Pfam" id="PF17917">
    <property type="entry name" value="RT_RNaseH"/>
    <property type="match status" value="1"/>
</dbReference>
<keyword evidence="6" id="KW-0695">RNA-directed DNA polymerase</keyword>